<feature type="transmembrane region" description="Helical" evidence="14">
    <location>
        <begin position="184"/>
        <end position="201"/>
    </location>
</feature>
<evidence type="ECO:0000256" key="3">
    <source>
        <dbReference type="ARBA" id="ARBA00022448"/>
    </source>
</evidence>
<dbReference type="GO" id="GO:0015075">
    <property type="term" value="F:monoatomic ion transmembrane transporter activity"/>
    <property type="evidence" value="ECO:0007669"/>
    <property type="project" value="UniProtKB-ARBA"/>
</dbReference>
<evidence type="ECO:0000256" key="13">
    <source>
        <dbReference type="RuleBase" id="RU362091"/>
    </source>
</evidence>
<comment type="similarity">
    <text evidence="2 13">Belongs to the sodium:solute symporter (SSF) (TC 2.A.21) family.</text>
</comment>
<evidence type="ECO:0000313" key="15">
    <source>
        <dbReference type="EMBL" id="NGO40530.1"/>
    </source>
</evidence>
<feature type="transmembrane region" description="Helical" evidence="14">
    <location>
        <begin position="436"/>
        <end position="454"/>
    </location>
</feature>
<dbReference type="InterPro" id="IPR051163">
    <property type="entry name" value="Sodium:Solute_Symporter_SSF"/>
</dbReference>
<protein>
    <submittedName>
        <fullName evidence="15">Sodium/solute symporter</fullName>
    </submittedName>
</protein>
<feature type="transmembrane region" description="Helical" evidence="14">
    <location>
        <begin position="233"/>
        <end position="250"/>
    </location>
</feature>
<dbReference type="Proteomes" id="UP000477311">
    <property type="component" value="Unassembled WGS sequence"/>
</dbReference>
<feature type="transmembrane region" description="Helical" evidence="14">
    <location>
        <begin position="474"/>
        <end position="495"/>
    </location>
</feature>
<keyword evidence="8" id="KW-0406">Ion transport</keyword>
<keyword evidence="10" id="KW-0325">Glycoprotein</keyword>
<comment type="catalytic activity">
    <reaction evidence="12">
        <text>iodide(out) + 2 Na(+)(out) = iodide(in) + 2 Na(+)(in)</text>
        <dbReference type="Rhea" id="RHEA:71207"/>
        <dbReference type="ChEBI" id="CHEBI:16382"/>
        <dbReference type="ChEBI" id="CHEBI:29101"/>
    </reaction>
</comment>
<evidence type="ECO:0000256" key="9">
    <source>
        <dbReference type="ARBA" id="ARBA00023136"/>
    </source>
</evidence>
<sequence length="524" mass="57202">MNGRWLDGLVLLLYLGAMAAVGWRLARRQTSTEAYFVARRSVPHWAMGLSMFATLISSITFIAYPGSGFAGNWSELVPGIMVLVVLGLVGAVVIPFYREAVGVSAYEYFGRRFGYGVRAYTGLAFIAGHFSKMGFVLYLMALTASSMTGWDLYLLLGLVGLVTLFYTWLGGLEAVIWTDVVQGLLMWLGALVVLGLLLWMIPGGPEAAVSHAARAGKFELGHWTFDPADARSFWVMALYGFFWYLQKYGADQTVVQRYLVARSHREAFRGVALGAVLCVPIWTLFMFIGTLLWAYYDLGGAPLPAAVLDAQGRVQADRVFPHFLSTQMPAGLAGLFIAALLGAGMSTLSSDLNCLAAVGVEDYYRRLRPDASDAARLRMGRGLVLLAGVLATGIAALIAWRGERVLSFYYAVTSIVSGGLAGLFLLAFLSRRANRRGVWVGIVANLLFTGWAVLTRGSDPWLDLGPYNYPWSGVMIGILGHFVVLLVGYVASWCFPPEANPGWTFWDWRRTRGAGTGQGHGRLS</sequence>
<evidence type="ECO:0000256" key="10">
    <source>
        <dbReference type="ARBA" id="ARBA00023180"/>
    </source>
</evidence>
<feature type="transmembrane region" description="Helical" evidence="14">
    <location>
        <begin position="45"/>
        <end position="64"/>
    </location>
</feature>
<dbReference type="PROSITE" id="PS00456">
    <property type="entry name" value="NA_SOLUT_SYMP_1"/>
    <property type="match status" value="1"/>
</dbReference>
<dbReference type="GO" id="GO:0006814">
    <property type="term" value="P:sodium ion transport"/>
    <property type="evidence" value="ECO:0007669"/>
    <property type="project" value="UniProtKB-KW"/>
</dbReference>
<reference evidence="15 16" key="1">
    <citation type="submission" date="2020-02" db="EMBL/GenBank/DDBJ databases">
        <title>Draft genome sequence of Limisphaera ngatamarikiensis NGM72.4T, a thermophilic Verrucomicrobia grouped in subdivision 3.</title>
        <authorList>
            <person name="Carere C.R."/>
            <person name="Steen J."/>
            <person name="Hugenholtz P."/>
            <person name="Stott M.B."/>
        </authorList>
    </citation>
    <scope>NUCLEOTIDE SEQUENCE [LARGE SCALE GENOMIC DNA]</scope>
    <source>
        <strain evidence="15 16">NGM72.4</strain>
    </source>
</reference>
<feature type="transmembrane region" description="Helical" evidence="14">
    <location>
        <begin position="6"/>
        <end position="25"/>
    </location>
</feature>
<dbReference type="GO" id="GO:0005886">
    <property type="term" value="C:plasma membrane"/>
    <property type="evidence" value="ECO:0007669"/>
    <property type="project" value="UniProtKB-SubCell"/>
</dbReference>
<evidence type="ECO:0000256" key="6">
    <source>
        <dbReference type="ARBA" id="ARBA00022989"/>
    </source>
</evidence>
<keyword evidence="5 14" id="KW-0812">Transmembrane</keyword>
<feature type="transmembrane region" description="Helical" evidence="14">
    <location>
        <begin position="76"/>
        <end position="97"/>
    </location>
</feature>
<organism evidence="15 16">
    <name type="scientific">Limisphaera ngatamarikiensis</name>
    <dbReference type="NCBI Taxonomy" id="1324935"/>
    <lineage>
        <taxon>Bacteria</taxon>
        <taxon>Pseudomonadati</taxon>
        <taxon>Verrucomicrobiota</taxon>
        <taxon>Verrucomicrobiia</taxon>
        <taxon>Limisphaerales</taxon>
        <taxon>Limisphaeraceae</taxon>
        <taxon>Limisphaera</taxon>
    </lineage>
</organism>
<evidence type="ECO:0000256" key="12">
    <source>
        <dbReference type="ARBA" id="ARBA00036099"/>
    </source>
</evidence>
<dbReference type="RefSeq" id="WP_165109216.1">
    <property type="nucleotide sequence ID" value="NZ_JAAKYA010000096.1"/>
</dbReference>
<dbReference type="AlphaFoldDB" id="A0A6M1S5L1"/>
<dbReference type="EMBL" id="JAAKYA010000096">
    <property type="protein sequence ID" value="NGO40530.1"/>
    <property type="molecule type" value="Genomic_DNA"/>
</dbReference>
<dbReference type="GO" id="GO:0098660">
    <property type="term" value="P:inorganic ion transmembrane transport"/>
    <property type="evidence" value="ECO:0007669"/>
    <property type="project" value="UniProtKB-ARBA"/>
</dbReference>
<dbReference type="InterPro" id="IPR001734">
    <property type="entry name" value="Na/solute_symporter"/>
</dbReference>
<dbReference type="NCBIfam" id="TIGR00813">
    <property type="entry name" value="sss"/>
    <property type="match status" value="1"/>
</dbReference>
<proteinExistence type="inferred from homology"/>
<dbReference type="Pfam" id="PF00474">
    <property type="entry name" value="SSF"/>
    <property type="match status" value="1"/>
</dbReference>
<dbReference type="Gene3D" id="1.20.1730.10">
    <property type="entry name" value="Sodium/glucose cotransporter"/>
    <property type="match status" value="1"/>
</dbReference>
<evidence type="ECO:0000256" key="4">
    <source>
        <dbReference type="ARBA" id="ARBA00022475"/>
    </source>
</evidence>
<dbReference type="PANTHER" id="PTHR42985:SF32">
    <property type="entry name" value="SODIUM IODIDE SYMPORTER"/>
    <property type="match status" value="1"/>
</dbReference>
<comment type="subcellular location">
    <subcellularLocation>
        <location evidence="1">Cell membrane</location>
        <topology evidence="1">Multi-pass membrane protein</topology>
    </subcellularLocation>
</comment>
<dbReference type="PANTHER" id="PTHR42985">
    <property type="entry name" value="SODIUM-COUPLED MONOCARBOXYLATE TRANSPORTER"/>
    <property type="match status" value="1"/>
</dbReference>
<keyword evidence="4" id="KW-1003">Cell membrane</keyword>
<evidence type="ECO:0000256" key="2">
    <source>
        <dbReference type="ARBA" id="ARBA00006434"/>
    </source>
</evidence>
<dbReference type="InterPro" id="IPR018212">
    <property type="entry name" value="Na/solute_symporter_CS"/>
</dbReference>
<dbReference type="InterPro" id="IPR038377">
    <property type="entry name" value="Na/Glc_symporter_sf"/>
</dbReference>
<feature type="transmembrane region" description="Helical" evidence="14">
    <location>
        <begin position="271"/>
        <end position="296"/>
    </location>
</feature>
<dbReference type="PROSITE" id="PS50283">
    <property type="entry name" value="NA_SOLUT_SYMP_3"/>
    <property type="match status" value="1"/>
</dbReference>
<evidence type="ECO:0000256" key="14">
    <source>
        <dbReference type="SAM" id="Phobius"/>
    </source>
</evidence>
<feature type="transmembrane region" description="Helical" evidence="14">
    <location>
        <begin position="408"/>
        <end position="429"/>
    </location>
</feature>
<evidence type="ECO:0000256" key="7">
    <source>
        <dbReference type="ARBA" id="ARBA00023053"/>
    </source>
</evidence>
<feature type="transmembrane region" description="Helical" evidence="14">
    <location>
        <begin position="332"/>
        <end position="360"/>
    </location>
</feature>
<evidence type="ECO:0000256" key="5">
    <source>
        <dbReference type="ARBA" id="ARBA00022692"/>
    </source>
</evidence>
<accession>A0A6M1S5L1</accession>
<feature type="transmembrane region" description="Helical" evidence="14">
    <location>
        <begin position="117"/>
        <end position="140"/>
    </location>
</feature>
<comment type="caution">
    <text evidence="15">The sequence shown here is derived from an EMBL/GenBank/DDBJ whole genome shotgun (WGS) entry which is preliminary data.</text>
</comment>
<gene>
    <name evidence="15" type="ORF">G4L39_14170</name>
</gene>
<keyword evidence="3" id="KW-0813">Transport</keyword>
<keyword evidence="11" id="KW-0739">Sodium transport</keyword>
<keyword evidence="9 14" id="KW-0472">Membrane</keyword>
<evidence type="ECO:0000313" key="16">
    <source>
        <dbReference type="Proteomes" id="UP000477311"/>
    </source>
</evidence>
<keyword evidence="6 14" id="KW-1133">Transmembrane helix</keyword>
<evidence type="ECO:0000256" key="1">
    <source>
        <dbReference type="ARBA" id="ARBA00004651"/>
    </source>
</evidence>
<keyword evidence="7" id="KW-0915">Sodium</keyword>
<evidence type="ECO:0000256" key="8">
    <source>
        <dbReference type="ARBA" id="ARBA00023065"/>
    </source>
</evidence>
<evidence type="ECO:0000256" key="11">
    <source>
        <dbReference type="ARBA" id="ARBA00023201"/>
    </source>
</evidence>
<name>A0A6M1S5L1_9BACT</name>
<feature type="transmembrane region" description="Helical" evidence="14">
    <location>
        <begin position="152"/>
        <end position="172"/>
    </location>
</feature>
<keyword evidence="16" id="KW-1185">Reference proteome</keyword>
<dbReference type="GO" id="GO:0015293">
    <property type="term" value="F:symporter activity"/>
    <property type="evidence" value="ECO:0007669"/>
    <property type="project" value="TreeGrafter"/>
</dbReference>
<feature type="transmembrane region" description="Helical" evidence="14">
    <location>
        <begin position="381"/>
        <end position="402"/>
    </location>
</feature>